<evidence type="ECO:0000259" key="5">
    <source>
        <dbReference type="Pfam" id="PF22780"/>
    </source>
</evidence>
<gene>
    <name evidence="6" type="ORF">LJ207_00770</name>
</gene>
<dbReference type="Pfam" id="PF03486">
    <property type="entry name" value="HI0933_like"/>
    <property type="match status" value="1"/>
</dbReference>
<feature type="domain" description="RsdA/BaiN/AoA(So)-like Rossmann fold-like" evidence="4">
    <location>
        <begin position="3"/>
        <end position="404"/>
    </location>
</feature>
<dbReference type="Gene3D" id="3.50.50.60">
    <property type="entry name" value="FAD/NAD(P)-binding domain"/>
    <property type="match status" value="1"/>
</dbReference>
<accession>A0AAW4WYS3</accession>
<evidence type="ECO:0000313" key="7">
    <source>
        <dbReference type="Proteomes" id="UP001199296"/>
    </source>
</evidence>
<evidence type="ECO:0000313" key="6">
    <source>
        <dbReference type="EMBL" id="MCC3143859.1"/>
    </source>
</evidence>
<dbReference type="Proteomes" id="UP001199296">
    <property type="component" value="Unassembled WGS sequence"/>
</dbReference>
<evidence type="ECO:0000259" key="4">
    <source>
        <dbReference type="Pfam" id="PF03486"/>
    </source>
</evidence>
<evidence type="ECO:0000256" key="2">
    <source>
        <dbReference type="ARBA" id="ARBA00022630"/>
    </source>
</evidence>
<dbReference type="InterPro" id="IPR055178">
    <property type="entry name" value="RsdA/BaiN/AoA(So)-like_dom"/>
</dbReference>
<dbReference type="SUPFAM" id="SSF51905">
    <property type="entry name" value="FAD/NAD(P)-binding domain"/>
    <property type="match status" value="1"/>
</dbReference>
<keyword evidence="2" id="KW-0285">Flavoprotein</keyword>
<keyword evidence="3" id="KW-0274">FAD</keyword>
<dbReference type="InterPro" id="IPR057661">
    <property type="entry name" value="RsdA/BaiN/AoA(So)_Rossmann"/>
</dbReference>
<reference evidence="6 7" key="1">
    <citation type="submission" date="2021-10" db="EMBL/GenBank/DDBJ databases">
        <authorList>
            <person name="Grouzdev D.S."/>
            <person name="Pantiukh K.S."/>
            <person name="Krutkina M.S."/>
        </authorList>
    </citation>
    <scope>NUCLEOTIDE SEQUENCE [LARGE SCALE GENOMIC DNA]</scope>
    <source>
        <strain evidence="6 7">Z-7514</strain>
    </source>
</reference>
<evidence type="ECO:0000256" key="1">
    <source>
        <dbReference type="ARBA" id="ARBA00001974"/>
    </source>
</evidence>
<proteinExistence type="predicted"/>
<dbReference type="InterPro" id="IPR004792">
    <property type="entry name" value="BaiN-like"/>
</dbReference>
<dbReference type="PANTHER" id="PTHR42887:SF2">
    <property type="entry name" value="OS12G0638800 PROTEIN"/>
    <property type="match status" value="1"/>
</dbReference>
<dbReference type="RefSeq" id="WP_229343142.1">
    <property type="nucleotide sequence ID" value="NZ_JAJFAT010000001.1"/>
</dbReference>
<comment type="cofactor">
    <cofactor evidence="1">
        <name>FAD</name>
        <dbReference type="ChEBI" id="CHEBI:57692"/>
    </cofactor>
</comment>
<comment type="caution">
    <text evidence="6">The sequence shown here is derived from an EMBL/GenBank/DDBJ whole genome shotgun (WGS) entry which is preliminary data.</text>
</comment>
<dbReference type="PANTHER" id="PTHR42887">
    <property type="entry name" value="OS12G0638800 PROTEIN"/>
    <property type="match status" value="1"/>
</dbReference>
<sequence length="406" mass="45224">MQKVLIIGGGAAGMMAAIEAADNNEVYIIERNKGLGKKLLITGKGRCNLSNYSPLDEHINNIVDNPKFLYSSLAEFDAYRLYSYFSDLGLELEVQRGNRIFPKSKRASDVLRVLKKELLAKDVKIIEDFAEEIIIKNKKAVGVRLKYGGVMRGDKIILAAGGSSYPETGSDGSGYKLAAQCGHNIVELRPGLTALICEEKWIYEANGLRLRNTGLEIYNQQGQKIYSDFGELEIRDGYVDGPMIISASMILDFAKESSYQLKLDLKPALDYETLDQRLLRDFAKYNNKYFANSLDDLLPIKLIPVFIKLSSIDYDKTVNQITAEERQELLKLFKELTLTIKAKKGFNRAIVTRGGVDTDQIEPTTLESKLIDNLYFAGEVIDVAAMTGGFNLQIAFSTAYKAGNSV</sequence>
<dbReference type="Pfam" id="PF22780">
    <property type="entry name" value="HI0933_like_1st"/>
    <property type="match status" value="1"/>
</dbReference>
<dbReference type="NCBIfam" id="TIGR00275">
    <property type="entry name" value="aminoacetone oxidase family FAD-binding enzyme"/>
    <property type="match status" value="1"/>
</dbReference>
<dbReference type="Gene3D" id="2.40.30.10">
    <property type="entry name" value="Translation factors"/>
    <property type="match status" value="1"/>
</dbReference>
<dbReference type="Gene3D" id="1.10.8.260">
    <property type="entry name" value="HI0933 insert domain-like"/>
    <property type="match status" value="1"/>
</dbReference>
<feature type="domain" description="RsdA/BaiN/AoA(So)-like insert" evidence="5">
    <location>
        <begin position="189"/>
        <end position="351"/>
    </location>
</feature>
<dbReference type="AlphaFoldDB" id="A0AAW4WYS3"/>
<protein>
    <submittedName>
        <fullName evidence="6">Aminoacetone oxidase family FAD-binding enzyme</fullName>
    </submittedName>
</protein>
<dbReference type="InterPro" id="IPR036188">
    <property type="entry name" value="FAD/NAD-bd_sf"/>
</dbReference>
<dbReference type="SUPFAM" id="SSF160996">
    <property type="entry name" value="HI0933 insert domain-like"/>
    <property type="match status" value="1"/>
</dbReference>
<dbReference type="EMBL" id="JAJFAT010000001">
    <property type="protein sequence ID" value="MCC3143859.1"/>
    <property type="molecule type" value="Genomic_DNA"/>
</dbReference>
<dbReference type="PRINTS" id="PR00411">
    <property type="entry name" value="PNDRDTASEI"/>
</dbReference>
<evidence type="ECO:0000256" key="3">
    <source>
        <dbReference type="ARBA" id="ARBA00022827"/>
    </source>
</evidence>
<dbReference type="InterPro" id="IPR023166">
    <property type="entry name" value="BaiN-like_dom_sf"/>
</dbReference>
<organism evidence="6 7">
    <name type="scientific">Halanaerobium polyolivorans</name>
    <dbReference type="NCBI Taxonomy" id="2886943"/>
    <lineage>
        <taxon>Bacteria</taxon>
        <taxon>Bacillati</taxon>
        <taxon>Bacillota</taxon>
        <taxon>Clostridia</taxon>
        <taxon>Halanaerobiales</taxon>
        <taxon>Halanaerobiaceae</taxon>
        <taxon>Halanaerobium</taxon>
    </lineage>
</organism>
<name>A0AAW4WYS3_9FIRM</name>
<keyword evidence="7" id="KW-1185">Reference proteome</keyword>